<accession>A0A543Q274</accession>
<dbReference type="RefSeq" id="WP_031572252.1">
    <property type="nucleotide sequence ID" value="NZ_SZUV01000001.1"/>
</dbReference>
<reference evidence="1 2" key="1">
    <citation type="submission" date="2019-03" db="EMBL/GenBank/DDBJ databases">
        <title>New insights into Acidothiobacillus thiooxidans sulfur metabolism through coupled gene expression, solution geochemistry, microscopy and spectroscopy analyses.</title>
        <authorList>
            <person name="Camacho D."/>
            <person name="Frazao R."/>
            <person name="Fouillen A."/>
            <person name="Nanci A."/>
            <person name="Lang B.F."/>
            <person name="Apte S.C."/>
            <person name="Baron C."/>
            <person name="Warren L.A."/>
        </authorList>
    </citation>
    <scope>NUCLEOTIDE SEQUENCE [LARGE SCALE GENOMIC DNA]</scope>
    <source>
        <strain evidence="1 2">ATCC 19377</strain>
    </source>
</reference>
<dbReference type="EMBL" id="SZUV01000001">
    <property type="protein sequence ID" value="TQN50415.1"/>
    <property type="molecule type" value="Genomic_DNA"/>
</dbReference>
<sequence>MTTATTYLPVRLFMDKILWAVRIVHQGDHYGRNLCLVHERTEPMVEFYDTRYLFSDLGQFVSRYNLSTLLDNHPFGHGLCLDGGVPDWTLSDACFGKVQGWLKNLDLMPEKELNHV</sequence>
<evidence type="ECO:0000313" key="1">
    <source>
        <dbReference type="EMBL" id="TQN50415.1"/>
    </source>
</evidence>
<dbReference type="Proteomes" id="UP000315403">
    <property type="component" value="Unassembled WGS sequence"/>
</dbReference>
<dbReference type="AlphaFoldDB" id="A0A543Q274"/>
<organism evidence="1 2">
    <name type="scientific">Acidithiobacillus thiooxidans ATCC 19377</name>
    <dbReference type="NCBI Taxonomy" id="637390"/>
    <lineage>
        <taxon>Bacteria</taxon>
        <taxon>Pseudomonadati</taxon>
        <taxon>Pseudomonadota</taxon>
        <taxon>Acidithiobacillia</taxon>
        <taxon>Acidithiobacillales</taxon>
        <taxon>Acidithiobacillaceae</taxon>
        <taxon>Acidithiobacillus</taxon>
    </lineage>
</organism>
<evidence type="ECO:0000313" key="2">
    <source>
        <dbReference type="Proteomes" id="UP000315403"/>
    </source>
</evidence>
<gene>
    <name evidence="1" type="ORF">DLNHIDIE_00268</name>
</gene>
<name>A0A543Q274_ACITH</name>
<comment type="caution">
    <text evidence="1">The sequence shown here is derived from an EMBL/GenBank/DDBJ whole genome shotgun (WGS) entry which is preliminary data.</text>
</comment>
<proteinExistence type="predicted"/>
<protein>
    <submittedName>
        <fullName evidence="1">Uncharacterized protein</fullName>
    </submittedName>
</protein>